<proteinExistence type="predicted"/>
<comment type="caution">
    <text evidence="10">The sequence shown here is derived from an EMBL/GenBank/DDBJ whole genome shotgun (WGS) entry which is preliminary data.</text>
</comment>
<protein>
    <recommendedName>
        <fullName evidence="12">Ras-associating domain-containing protein</fullName>
    </recommendedName>
</protein>
<name>A0A6L2PW88_COPFO</name>
<evidence type="ECO:0000259" key="7">
    <source>
        <dbReference type="PROSITE" id="PS50023"/>
    </source>
</evidence>
<gene>
    <name evidence="10" type="ORF">Cfor_02757</name>
</gene>
<feature type="domain" description="SARAH" evidence="9">
    <location>
        <begin position="533"/>
        <end position="580"/>
    </location>
</feature>
<dbReference type="SMART" id="SM00314">
    <property type="entry name" value="RA"/>
    <property type="match status" value="1"/>
</dbReference>
<dbReference type="InterPro" id="IPR029071">
    <property type="entry name" value="Ubiquitin-like_domsf"/>
</dbReference>
<dbReference type="Pfam" id="PF00412">
    <property type="entry name" value="LIM"/>
    <property type="match status" value="1"/>
</dbReference>
<sequence length="584" mass="66396">MTSRGKAERKQSLGYDWHPECLRCEECGKRLNPGQHAEHKGVPYCHVPCYGALFGPQLFGHGTRVESHTSFGKVENRSGGPNMPRSHLESKLKVFNQFYDGKSGEIRSREVNGRLVLEGALRIHWGVLGMIHLKEDDDQRTVVTIRKRNSCRSGIFNGVDFEDCDGITFGSETCGSETSSAVSSEHKLKSLTLPHKLDIKHIEWDELDDLLQVERKVDEADKLYQTMPVTLPSVSSLSSLEGPGQTISTQSSMDATHSVLSEGSDGLRSNGCDLQFSNSTISLSEQRQNSSLKDGCIIERVDKQSPDITESPYGNWEKNLNRSLSGPDCLQRHQGRNLATEHTNFRVDRDSDASDEYEDQLEKALSEIGDGNNVEGFVGHDDGDNVERLVRWEDGDSVEGVVRRAAKTGSTAIRRRPGRRRSRTKLKRRCSINGHFYNRETSFFTPPHGSQMSVWITSLVNTQEVINLLLEKYKVDSKPVNFALFVVRDNGEQRRLRDDEYPLLVRVMLGPHEDVAKLFLMDRQNTEEISNEVAQFLNLSIAECRAILERYQEEEDREARRVRAKFREMRKRIKQRMEDLKVRL</sequence>
<dbReference type="InterPro" id="IPR001781">
    <property type="entry name" value="Znf_LIM"/>
</dbReference>
<keyword evidence="1 4" id="KW-0479">Metal-binding</keyword>
<dbReference type="CDD" id="cd09401">
    <property type="entry name" value="LIM_TLP_like"/>
    <property type="match status" value="1"/>
</dbReference>
<dbReference type="Gene3D" id="2.10.110.10">
    <property type="entry name" value="Cysteine Rich Protein"/>
    <property type="match status" value="1"/>
</dbReference>
<dbReference type="GO" id="GO:0007165">
    <property type="term" value="P:signal transduction"/>
    <property type="evidence" value="ECO:0007669"/>
    <property type="project" value="InterPro"/>
</dbReference>
<dbReference type="AlphaFoldDB" id="A0A6L2PW88"/>
<dbReference type="InterPro" id="IPR033614">
    <property type="entry name" value="RASSF1-6"/>
</dbReference>
<dbReference type="CDD" id="cd01784">
    <property type="entry name" value="RA_RASSF2_like"/>
    <property type="match status" value="1"/>
</dbReference>
<evidence type="ECO:0000256" key="3">
    <source>
        <dbReference type="ARBA" id="ARBA00023038"/>
    </source>
</evidence>
<dbReference type="InterPro" id="IPR011524">
    <property type="entry name" value="SARAH_dom"/>
</dbReference>
<evidence type="ECO:0000256" key="4">
    <source>
        <dbReference type="PROSITE-ProRule" id="PRU00125"/>
    </source>
</evidence>
<evidence type="ECO:0000259" key="8">
    <source>
        <dbReference type="PROSITE" id="PS50200"/>
    </source>
</evidence>
<dbReference type="Proteomes" id="UP000502823">
    <property type="component" value="Unassembled WGS sequence"/>
</dbReference>
<dbReference type="PROSITE" id="PS50023">
    <property type="entry name" value="LIM_DOMAIN_2"/>
    <property type="match status" value="1"/>
</dbReference>
<dbReference type="Pfam" id="PF16517">
    <property type="entry name" value="Nore1-SARAH"/>
    <property type="match status" value="1"/>
</dbReference>
<dbReference type="FunFam" id="2.10.110.10:FF:000104">
    <property type="entry name" value="Ras association domain-containing protein 2"/>
    <property type="match status" value="1"/>
</dbReference>
<dbReference type="PROSITE" id="PS50951">
    <property type="entry name" value="SARAH"/>
    <property type="match status" value="1"/>
</dbReference>
<evidence type="ECO:0000256" key="6">
    <source>
        <dbReference type="SAM" id="MobiDB-lite"/>
    </source>
</evidence>
<dbReference type="Pfam" id="PF00788">
    <property type="entry name" value="RA"/>
    <property type="match status" value="1"/>
</dbReference>
<evidence type="ECO:0000313" key="11">
    <source>
        <dbReference type="Proteomes" id="UP000502823"/>
    </source>
</evidence>
<dbReference type="SUPFAM" id="SSF57716">
    <property type="entry name" value="Glucocorticoid receptor-like (DNA-binding domain)"/>
    <property type="match status" value="1"/>
</dbReference>
<feature type="compositionally biased region" description="Polar residues" evidence="6">
    <location>
        <begin position="245"/>
        <end position="254"/>
    </location>
</feature>
<dbReference type="PANTHER" id="PTHR22738:SF15">
    <property type="entry name" value="LD40758P"/>
    <property type="match status" value="1"/>
</dbReference>
<dbReference type="FunCoup" id="A0A6L2PW88">
    <property type="interactions" value="505"/>
</dbReference>
<evidence type="ECO:0000256" key="2">
    <source>
        <dbReference type="ARBA" id="ARBA00022833"/>
    </source>
</evidence>
<dbReference type="PANTHER" id="PTHR22738">
    <property type="entry name" value="RASSF"/>
    <property type="match status" value="1"/>
</dbReference>
<evidence type="ECO:0000259" key="9">
    <source>
        <dbReference type="PROSITE" id="PS50951"/>
    </source>
</evidence>
<feature type="domain" description="LIM zinc-binding" evidence="7">
    <location>
        <begin position="1"/>
        <end position="56"/>
    </location>
</feature>
<dbReference type="SUPFAM" id="SSF54236">
    <property type="entry name" value="Ubiquitin-like"/>
    <property type="match status" value="1"/>
</dbReference>
<dbReference type="EMBL" id="BLKM01005568">
    <property type="protein sequence ID" value="GFG34735.1"/>
    <property type="molecule type" value="Genomic_DNA"/>
</dbReference>
<accession>A0A6L2PW88</accession>
<feature type="region of interest" description="Disordered" evidence="6">
    <location>
        <begin position="235"/>
        <end position="254"/>
    </location>
</feature>
<reference evidence="11" key="1">
    <citation type="submission" date="2020-01" db="EMBL/GenBank/DDBJ databases">
        <title>Draft genome sequence of the Termite Coptotermes fromosanus.</title>
        <authorList>
            <person name="Itakura S."/>
            <person name="Yosikawa Y."/>
            <person name="Umezawa K."/>
        </authorList>
    </citation>
    <scope>NUCLEOTIDE SEQUENCE [LARGE SCALE GENOMIC DNA]</scope>
</reference>
<evidence type="ECO:0008006" key="12">
    <source>
        <dbReference type="Google" id="ProtNLM"/>
    </source>
</evidence>
<feature type="domain" description="Ras-associating" evidence="8">
    <location>
        <begin position="433"/>
        <end position="525"/>
    </location>
</feature>
<evidence type="ECO:0000256" key="5">
    <source>
        <dbReference type="SAM" id="Coils"/>
    </source>
</evidence>
<organism evidence="10 11">
    <name type="scientific">Coptotermes formosanus</name>
    <name type="common">Formosan subterranean termite</name>
    <dbReference type="NCBI Taxonomy" id="36987"/>
    <lineage>
        <taxon>Eukaryota</taxon>
        <taxon>Metazoa</taxon>
        <taxon>Ecdysozoa</taxon>
        <taxon>Arthropoda</taxon>
        <taxon>Hexapoda</taxon>
        <taxon>Insecta</taxon>
        <taxon>Pterygota</taxon>
        <taxon>Neoptera</taxon>
        <taxon>Polyneoptera</taxon>
        <taxon>Dictyoptera</taxon>
        <taxon>Blattodea</taxon>
        <taxon>Blattoidea</taxon>
        <taxon>Termitoidae</taxon>
        <taxon>Rhinotermitidae</taxon>
        <taxon>Coptotermes</taxon>
    </lineage>
</organism>
<dbReference type="OrthoDB" id="9976881at2759"/>
<keyword evidence="5" id="KW-0175">Coiled coil</keyword>
<dbReference type="SMART" id="SM00132">
    <property type="entry name" value="LIM"/>
    <property type="match status" value="1"/>
</dbReference>
<evidence type="ECO:0000313" key="10">
    <source>
        <dbReference type="EMBL" id="GFG34735.1"/>
    </source>
</evidence>
<evidence type="ECO:0000256" key="1">
    <source>
        <dbReference type="ARBA" id="ARBA00022723"/>
    </source>
</evidence>
<keyword evidence="3 4" id="KW-0440">LIM domain</keyword>
<dbReference type="PROSITE" id="PS50200">
    <property type="entry name" value="RA"/>
    <property type="match status" value="1"/>
</dbReference>
<dbReference type="Gene3D" id="3.10.20.90">
    <property type="entry name" value="Phosphatidylinositol 3-kinase Catalytic Subunit, Chain A, domain 1"/>
    <property type="match status" value="1"/>
</dbReference>
<dbReference type="GO" id="GO:0046872">
    <property type="term" value="F:metal ion binding"/>
    <property type="evidence" value="ECO:0007669"/>
    <property type="project" value="UniProtKB-KW"/>
</dbReference>
<dbReference type="CDD" id="cd21886">
    <property type="entry name" value="SARAH_RASSF2-like"/>
    <property type="match status" value="1"/>
</dbReference>
<dbReference type="FunFam" id="3.10.20.90:FF:000278">
    <property type="entry name" value="serine-rich adhesin for platelets"/>
    <property type="match status" value="1"/>
</dbReference>
<keyword evidence="11" id="KW-1185">Reference proteome</keyword>
<dbReference type="InterPro" id="IPR000159">
    <property type="entry name" value="RA_dom"/>
</dbReference>
<feature type="coiled-coil region" evidence="5">
    <location>
        <begin position="534"/>
        <end position="583"/>
    </location>
</feature>
<keyword evidence="2 4" id="KW-0862">Zinc</keyword>
<dbReference type="InParanoid" id="A0A6L2PW88"/>